<dbReference type="SUPFAM" id="SSF55073">
    <property type="entry name" value="Nucleotide cyclase"/>
    <property type="match status" value="1"/>
</dbReference>
<dbReference type="AlphaFoldDB" id="A0A543ATR7"/>
<dbReference type="PROSITE" id="PS50883">
    <property type="entry name" value="EAL"/>
    <property type="match status" value="1"/>
</dbReference>
<dbReference type="InterPro" id="IPR000160">
    <property type="entry name" value="GGDEF_dom"/>
</dbReference>
<dbReference type="Gene3D" id="3.30.70.270">
    <property type="match status" value="1"/>
</dbReference>
<feature type="region of interest" description="Disordered" evidence="1">
    <location>
        <begin position="574"/>
        <end position="594"/>
    </location>
</feature>
<dbReference type="OrthoDB" id="23692at2"/>
<dbReference type="CDD" id="cd01948">
    <property type="entry name" value="EAL"/>
    <property type="match status" value="1"/>
</dbReference>
<dbReference type="InParanoid" id="A0A543ATR7"/>
<dbReference type="Gene3D" id="3.20.20.450">
    <property type="entry name" value="EAL domain"/>
    <property type="match status" value="1"/>
</dbReference>
<dbReference type="InterPro" id="IPR035919">
    <property type="entry name" value="EAL_sf"/>
</dbReference>
<dbReference type="GO" id="GO:0071111">
    <property type="term" value="F:cyclic-guanylate-specific phosphodiesterase activity"/>
    <property type="evidence" value="ECO:0007669"/>
    <property type="project" value="InterPro"/>
</dbReference>
<feature type="compositionally biased region" description="Basic and acidic residues" evidence="1">
    <location>
        <begin position="584"/>
        <end position="594"/>
    </location>
</feature>
<gene>
    <name evidence="4" type="ORF">FB566_1480</name>
</gene>
<dbReference type="Pfam" id="PF00990">
    <property type="entry name" value="GGDEF"/>
    <property type="match status" value="1"/>
</dbReference>
<dbReference type="InterPro" id="IPR050706">
    <property type="entry name" value="Cyclic-di-GMP_PDE-like"/>
</dbReference>
<evidence type="ECO:0000259" key="2">
    <source>
        <dbReference type="PROSITE" id="PS50883"/>
    </source>
</evidence>
<accession>A0A543ATR7</accession>
<evidence type="ECO:0000256" key="1">
    <source>
        <dbReference type="SAM" id="MobiDB-lite"/>
    </source>
</evidence>
<dbReference type="Pfam" id="PF00563">
    <property type="entry name" value="EAL"/>
    <property type="match status" value="1"/>
</dbReference>
<dbReference type="InterPro" id="IPR043128">
    <property type="entry name" value="Rev_trsase/Diguanyl_cyclase"/>
</dbReference>
<proteinExistence type="predicted"/>
<dbReference type="SMART" id="SM00267">
    <property type="entry name" value="GGDEF"/>
    <property type="match status" value="1"/>
</dbReference>
<organism evidence="4 5">
    <name type="scientific">Stackebrandtia endophytica</name>
    <dbReference type="NCBI Taxonomy" id="1496996"/>
    <lineage>
        <taxon>Bacteria</taxon>
        <taxon>Bacillati</taxon>
        <taxon>Actinomycetota</taxon>
        <taxon>Actinomycetes</taxon>
        <taxon>Glycomycetales</taxon>
        <taxon>Glycomycetaceae</taxon>
        <taxon>Stackebrandtia</taxon>
    </lineage>
</organism>
<sequence>MSVATFVDAWLVALRGTVYVPITPAEQRELLTGLTGRMAETLAAESFDAVAGYQIGVDLVEHEFASPETLGRTITVMRTHLSTLVPDLVESRLTALIEALTTGFAVAMNDRSLDGQESVRLAALSARDRAERALRESEARFRHFATHDQLTGLPNRTRFVERLAEVAQDDVPLAVCSIDVDRFRTINDSLGHDIGDQVLTIAAGRLSRMAEAYSGVDCEVFRLDRDEFAVLLVGIRTPEEAGKLADLALSLLAEPFPVDDGELPVTASAGVMETITTKVETGEMLRSAEIALHWAKADGQGRWRVFEPTRSAADAARYRLSAAMPTALRRGEFTLAFQPLVNLTDGRLAGVEALARWNHPTSGVLPAGKFIGLAEDTGFVVAMDDYLLEQACRQAERWIHMSSEAPYIGVNLAARQLHRTGLVGYVAQVLTSTGLPPQNLQLEITEHAVIGTDEQAVDTLTQLAKLGVRIAIDDFGTGYSNLACLGGLPLHALKLDGAFARNETGRPTAVDREFVATLVKVGHTLDLQVIAEGIETLRQARRMRDAGCDLGQGWLFGAAGRIEDIDHQIQQGRSSLLGPASRPDAYHPEPHPVG</sequence>
<dbReference type="NCBIfam" id="TIGR00254">
    <property type="entry name" value="GGDEF"/>
    <property type="match status" value="1"/>
</dbReference>
<reference evidence="4 5" key="1">
    <citation type="submission" date="2019-06" db="EMBL/GenBank/DDBJ databases">
        <title>Sequencing the genomes of 1000 actinobacteria strains.</title>
        <authorList>
            <person name="Klenk H.-P."/>
        </authorList>
    </citation>
    <scope>NUCLEOTIDE SEQUENCE [LARGE SCALE GENOMIC DNA]</scope>
    <source>
        <strain evidence="4 5">DSM 45928</strain>
    </source>
</reference>
<dbReference type="CDD" id="cd01949">
    <property type="entry name" value="GGDEF"/>
    <property type="match status" value="1"/>
</dbReference>
<evidence type="ECO:0000313" key="5">
    <source>
        <dbReference type="Proteomes" id="UP000317043"/>
    </source>
</evidence>
<comment type="caution">
    <text evidence="4">The sequence shown here is derived from an EMBL/GenBank/DDBJ whole genome shotgun (WGS) entry which is preliminary data.</text>
</comment>
<dbReference type="PANTHER" id="PTHR33121:SF70">
    <property type="entry name" value="SIGNALING PROTEIN YKOW"/>
    <property type="match status" value="1"/>
</dbReference>
<dbReference type="SMART" id="SM00052">
    <property type="entry name" value="EAL"/>
    <property type="match status" value="1"/>
</dbReference>
<dbReference type="Proteomes" id="UP000317043">
    <property type="component" value="Unassembled WGS sequence"/>
</dbReference>
<dbReference type="SUPFAM" id="SSF141868">
    <property type="entry name" value="EAL domain-like"/>
    <property type="match status" value="1"/>
</dbReference>
<protein>
    <submittedName>
        <fullName evidence="4">Diguanylate cyclase/phosphodiesterase</fullName>
    </submittedName>
</protein>
<dbReference type="InterPro" id="IPR001633">
    <property type="entry name" value="EAL_dom"/>
</dbReference>
<evidence type="ECO:0000313" key="4">
    <source>
        <dbReference type="EMBL" id="TQL75961.1"/>
    </source>
</evidence>
<dbReference type="PANTHER" id="PTHR33121">
    <property type="entry name" value="CYCLIC DI-GMP PHOSPHODIESTERASE PDEF"/>
    <property type="match status" value="1"/>
</dbReference>
<keyword evidence="5" id="KW-1185">Reference proteome</keyword>
<dbReference type="EMBL" id="VFOW01000001">
    <property type="protein sequence ID" value="TQL75961.1"/>
    <property type="molecule type" value="Genomic_DNA"/>
</dbReference>
<evidence type="ECO:0000259" key="3">
    <source>
        <dbReference type="PROSITE" id="PS50887"/>
    </source>
</evidence>
<feature type="domain" description="EAL" evidence="2">
    <location>
        <begin position="317"/>
        <end position="573"/>
    </location>
</feature>
<feature type="domain" description="GGDEF" evidence="3">
    <location>
        <begin position="171"/>
        <end position="308"/>
    </location>
</feature>
<dbReference type="PROSITE" id="PS50887">
    <property type="entry name" value="GGDEF"/>
    <property type="match status" value="1"/>
</dbReference>
<dbReference type="InterPro" id="IPR029787">
    <property type="entry name" value="Nucleotide_cyclase"/>
</dbReference>
<name>A0A543ATR7_9ACTN</name>